<evidence type="ECO:0000259" key="1">
    <source>
        <dbReference type="SMART" id="SM00835"/>
    </source>
</evidence>
<dbReference type="InterPro" id="IPR050253">
    <property type="entry name" value="Seed_Storage-Functional"/>
</dbReference>
<organism evidence="2 3">
    <name type="scientific">Sphenostylis stenocarpa</name>
    <dbReference type="NCBI Taxonomy" id="92480"/>
    <lineage>
        <taxon>Eukaryota</taxon>
        <taxon>Viridiplantae</taxon>
        <taxon>Streptophyta</taxon>
        <taxon>Embryophyta</taxon>
        <taxon>Tracheophyta</taxon>
        <taxon>Spermatophyta</taxon>
        <taxon>Magnoliopsida</taxon>
        <taxon>eudicotyledons</taxon>
        <taxon>Gunneridae</taxon>
        <taxon>Pentapetalae</taxon>
        <taxon>rosids</taxon>
        <taxon>fabids</taxon>
        <taxon>Fabales</taxon>
        <taxon>Fabaceae</taxon>
        <taxon>Papilionoideae</taxon>
        <taxon>50 kb inversion clade</taxon>
        <taxon>NPAAA clade</taxon>
        <taxon>indigoferoid/millettioid clade</taxon>
        <taxon>Phaseoleae</taxon>
        <taxon>Sphenostylis</taxon>
    </lineage>
</organism>
<dbReference type="SUPFAM" id="SSF51182">
    <property type="entry name" value="RmlC-like cupins"/>
    <property type="match status" value="1"/>
</dbReference>
<evidence type="ECO:0000313" key="3">
    <source>
        <dbReference type="Proteomes" id="UP001189624"/>
    </source>
</evidence>
<dbReference type="Gramene" id="rna-AYBTSS11_LOCUS8490">
    <property type="protein sequence ID" value="CAJ1938301.1"/>
    <property type="gene ID" value="gene-AYBTSS11_LOCUS8490"/>
</dbReference>
<protein>
    <recommendedName>
        <fullName evidence="1">Cupin type-1 domain-containing protein</fullName>
    </recommendedName>
</protein>
<proteinExistence type="predicted"/>
<dbReference type="AlphaFoldDB" id="A0AA86VXA4"/>
<dbReference type="EMBL" id="OY731400">
    <property type="protein sequence ID" value="CAJ1938301.1"/>
    <property type="molecule type" value="Genomic_DNA"/>
</dbReference>
<sequence length="225" mass="24314">MVLRNTREEVVLKLKKGDVIPVPIGSVSWWFNNGDSDLIIIFLGETSKALIPAEISYFFLTGVQGVIGGFSTELTSKIYGLDKDGVEKLDLGLSVIKVKLEPGAIKAPSYQINHSVQLIYIAKGSGKIEFVDFSGKSVLDTQVEAGHLLVVPQFLLTAAIAGEEGLESVSIVTAEALFDELGGRASIWIILSPSVQQASFKVDSEFQSLFISKIKETTNLIPPTT</sequence>
<dbReference type="InterPro" id="IPR014710">
    <property type="entry name" value="RmlC-like_jellyroll"/>
</dbReference>
<gene>
    <name evidence="2" type="ORF">AYBTSS11_LOCUS8490</name>
</gene>
<dbReference type="PANTHER" id="PTHR31189">
    <property type="entry name" value="OS03G0336100 PROTEIN-RELATED"/>
    <property type="match status" value="1"/>
</dbReference>
<dbReference type="PANTHER" id="PTHR31189:SF45">
    <property type="entry name" value="OS09G0552500 PROTEIN"/>
    <property type="match status" value="1"/>
</dbReference>
<dbReference type="Gene3D" id="2.60.120.10">
    <property type="entry name" value="Jelly Rolls"/>
    <property type="match status" value="2"/>
</dbReference>
<feature type="domain" description="Cupin type-1" evidence="1">
    <location>
        <begin position="79"/>
        <end position="208"/>
    </location>
</feature>
<dbReference type="Proteomes" id="UP001189624">
    <property type="component" value="Chromosome 3"/>
</dbReference>
<keyword evidence="3" id="KW-1185">Reference proteome</keyword>
<reference evidence="2" key="1">
    <citation type="submission" date="2023-10" db="EMBL/GenBank/DDBJ databases">
        <authorList>
            <person name="Domelevo Entfellner J.-B."/>
        </authorList>
    </citation>
    <scope>NUCLEOTIDE SEQUENCE</scope>
</reference>
<evidence type="ECO:0000313" key="2">
    <source>
        <dbReference type="EMBL" id="CAJ1938301.1"/>
    </source>
</evidence>
<dbReference type="Pfam" id="PF00190">
    <property type="entry name" value="Cupin_1"/>
    <property type="match status" value="2"/>
</dbReference>
<dbReference type="InterPro" id="IPR011051">
    <property type="entry name" value="RmlC_Cupin_sf"/>
</dbReference>
<accession>A0AA86VXA4</accession>
<dbReference type="SMART" id="SM00835">
    <property type="entry name" value="Cupin_1"/>
    <property type="match status" value="1"/>
</dbReference>
<name>A0AA86VXA4_9FABA</name>
<dbReference type="InterPro" id="IPR006045">
    <property type="entry name" value="Cupin_1"/>
</dbReference>